<evidence type="ECO:0000313" key="1">
    <source>
        <dbReference type="EMBL" id="KKK96049.1"/>
    </source>
</evidence>
<reference evidence="1" key="1">
    <citation type="journal article" date="2015" name="Nature">
        <title>Complex archaea that bridge the gap between prokaryotes and eukaryotes.</title>
        <authorList>
            <person name="Spang A."/>
            <person name="Saw J.H."/>
            <person name="Jorgensen S.L."/>
            <person name="Zaremba-Niedzwiedzka K."/>
            <person name="Martijn J."/>
            <person name="Lind A.E."/>
            <person name="van Eijk R."/>
            <person name="Schleper C."/>
            <person name="Guy L."/>
            <person name="Ettema T.J."/>
        </authorList>
    </citation>
    <scope>NUCLEOTIDE SEQUENCE</scope>
</reference>
<sequence length="33" mass="3664">MEENKVDNKIASIQTHLRICEMFASIQGEGVTA</sequence>
<gene>
    <name evidence="1" type="ORF">LCGC14_2666720</name>
</gene>
<dbReference type="AlphaFoldDB" id="A0A0F9C0F4"/>
<name>A0A0F9C0F4_9ZZZZ</name>
<dbReference type="EMBL" id="LAZR01046648">
    <property type="protein sequence ID" value="KKK96049.1"/>
    <property type="molecule type" value="Genomic_DNA"/>
</dbReference>
<proteinExistence type="predicted"/>
<organism evidence="1">
    <name type="scientific">marine sediment metagenome</name>
    <dbReference type="NCBI Taxonomy" id="412755"/>
    <lineage>
        <taxon>unclassified sequences</taxon>
        <taxon>metagenomes</taxon>
        <taxon>ecological metagenomes</taxon>
    </lineage>
</organism>
<protein>
    <submittedName>
        <fullName evidence="1">Uncharacterized protein</fullName>
    </submittedName>
</protein>
<accession>A0A0F9C0F4</accession>
<comment type="caution">
    <text evidence="1">The sequence shown here is derived from an EMBL/GenBank/DDBJ whole genome shotgun (WGS) entry which is preliminary data.</text>
</comment>
<feature type="non-terminal residue" evidence="1">
    <location>
        <position position="33"/>
    </location>
</feature>